<gene>
    <name evidence="1" type="ORF">SAMN05444158_2882</name>
</gene>
<accession>A0A1H1UB57</accession>
<reference evidence="2" key="1">
    <citation type="submission" date="2016-10" db="EMBL/GenBank/DDBJ databases">
        <authorList>
            <person name="Varghese N."/>
            <person name="Submissions S."/>
        </authorList>
    </citation>
    <scope>NUCLEOTIDE SEQUENCE [LARGE SCALE GENOMIC DNA]</scope>
    <source>
        <strain evidence="2">GAS369</strain>
    </source>
</reference>
<keyword evidence="2" id="KW-1185">Reference proteome</keyword>
<sequence>MSIERLQVTNHERWGKLVKTWATGNNYLDDDNEYPLPTTMDEFKEQLAKAQVFATVPERFTQIKFVSSDQETILVRLPPKVMIADSEELLNKPGATYPLPPFYKRLFNGIEPVIPEDEKFRVHAERIGDYTISICS</sequence>
<name>A0A1H1UB57_9BRAD</name>
<dbReference type="RefSeq" id="WP_100380509.1">
    <property type="nucleotide sequence ID" value="NZ_LT629750.1"/>
</dbReference>
<proteinExistence type="predicted"/>
<evidence type="ECO:0000313" key="1">
    <source>
        <dbReference type="EMBL" id="SDS69541.1"/>
    </source>
</evidence>
<dbReference type="Proteomes" id="UP000243904">
    <property type="component" value="Chromosome I"/>
</dbReference>
<evidence type="ECO:0000313" key="2">
    <source>
        <dbReference type="Proteomes" id="UP000243904"/>
    </source>
</evidence>
<protein>
    <submittedName>
        <fullName evidence="1">Uncharacterized protein</fullName>
    </submittedName>
</protein>
<organism evidence="1 2">
    <name type="scientific">Bradyrhizobium canariense</name>
    <dbReference type="NCBI Taxonomy" id="255045"/>
    <lineage>
        <taxon>Bacteria</taxon>
        <taxon>Pseudomonadati</taxon>
        <taxon>Pseudomonadota</taxon>
        <taxon>Alphaproteobacteria</taxon>
        <taxon>Hyphomicrobiales</taxon>
        <taxon>Nitrobacteraceae</taxon>
        <taxon>Bradyrhizobium</taxon>
    </lineage>
</organism>
<dbReference type="AlphaFoldDB" id="A0A1H1UB57"/>
<dbReference type="EMBL" id="LT629750">
    <property type="protein sequence ID" value="SDS69541.1"/>
    <property type="molecule type" value="Genomic_DNA"/>
</dbReference>